<evidence type="ECO:0000256" key="1">
    <source>
        <dbReference type="SAM" id="Phobius"/>
    </source>
</evidence>
<feature type="transmembrane region" description="Helical" evidence="1">
    <location>
        <begin position="25"/>
        <end position="42"/>
    </location>
</feature>
<feature type="transmembrane region" description="Helical" evidence="1">
    <location>
        <begin position="47"/>
        <end position="63"/>
    </location>
</feature>
<dbReference type="AlphaFoldDB" id="A0A2M4DDR1"/>
<reference evidence="3" key="1">
    <citation type="submission" date="2018-01" db="EMBL/GenBank/DDBJ databases">
        <title>An insight into the sialome of Amazonian anophelines.</title>
        <authorList>
            <person name="Ribeiro J.M."/>
            <person name="Scarpassa V."/>
            <person name="Calvo E."/>
        </authorList>
    </citation>
    <scope>NUCLEOTIDE SEQUENCE</scope>
</reference>
<evidence type="ECO:0008006" key="4">
    <source>
        <dbReference type="Google" id="ProtNLM"/>
    </source>
</evidence>
<keyword evidence="2" id="KW-0732">Signal</keyword>
<keyword evidence="1" id="KW-0812">Transmembrane</keyword>
<accession>A0A2M4DDR1</accession>
<evidence type="ECO:0000313" key="3">
    <source>
        <dbReference type="EMBL" id="MBW75686.1"/>
    </source>
</evidence>
<keyword evidence="1" id="KW-1133">Transmembrane helix</keyword>
<evidence type="ECO:0000256" key="2">
    <source>
        <dbReference type="SAM" id="SignalP"/>
    </source>
</evidence>
<name>A0A2M4DDR1_ANODA</name>
<dbReference type="EMBL" id="GGFL01011508">
    <property type="protein sequence ID" value="MBW75686.1"/>
    <property type="molecule type" value="Transcribed_RNA"/>
</dbReference>
<feature type="transmembrane region" description="Helical" evidence="1">
    <location>
        <begin position="306"/>
        <end position="326"/>
    </location>
</feature>
<keyword evidence="1" id="KW-0472">Membrane</keyword>
<protein>
    <recommendedName>
        <fullName evidence="4">Secreted protein</fullName>
    </recommendedName>
</protein>
<sequence length="362" mass="40548">MVMVVVVVLTVPVIGDGPGIVQQMVQTIPVVVVVVVIVRLVVTAAVARGRVILIIIIIVQILLRCPGRQCTRGPPVMGGGGGPGTRTIAPWTTTRVSFLLCCAVGRRPPVRTLSRPPVPVPVPHRAGQLRQRTLAGIPGDATVAALVVHRPVRCRAPGTPTASCRLLLLLPVALYALWRIGRRWWCSELVLGRQQPPGGGRTEARYVELFARQRRSQPERYLLPIGRRQPFVGRPRRRFGRSVTSTTTDTAQDVRLGRGDGIGRVVEAAAIVQQARRKPIDNVHLRPVDLVQRTGPHRQPVPVVRLLLPSVLLLLFLVLALFRSFLVRPGLRSRTFHRCRTPWHPKVEATLGQWWWWWWWWW</sequence>
<feature type="chain" id="PRO_5014895526" description="Secreted protein" evidence="2">
    <location>
        <begin position="16"/>
        <end position="362"/>
    </location>
</feature>
<organism evidence="3">
    <name type="scientific">Anopheles darlingi</name>
    <name type="common">Mosquito</name>
    <dbReference type="NCBI Taxonomy" id="43151"/>
    <lineage>
        <taxon>Eukaryota</taxon>
        <taxon>Metazoa</taxon>
        <taxon>Ecdysozoa</taxon>
        <taxon>Arthropoda</taxon>
        <taxon>Hexapoda</taxon>
        <taxon>Insecta</taxon>
        <taxon>Pterygota</taxon>
        <taxon>Neoptera</taxon>
        <taxon>Endopterygota</taxon>
        <taxon>Diptera</taxon>
        <taxon>Nematocera</taxon>
        <taxon>Culicoidea</taxon>
        <taxon>Culicidae</taxon>
        <taxon>Anophelinae</taxon>
        <taxon>Anopheles</taxon>
    </lineage>
</organism>
<proteinExistence type="predicted"/>
<feature type="signal peptide" evidence="2">
    <location>
        <begin position="1"/>
        <end position="15"/>
    </location>
</feature>